<dbReference type="PATRIC" id="fig|540747.5.peg.704"/>
<evidence type="ECO:0000313" key="1">
    <source>
        <dbReference type="EMBL" id="KRS16910.1"/>
    </source>
</evidence>
<organism evidence="1 3">
    <name type="scientific">Roseovarius indicus</name>
    <dbReference type="NCBI Taxonomy" id="540747"/>
    <lineage>
        <taxon>Bacteria</taxon>
        <taxon>Pseudomonadati</taxon>
        <taxon>Pseudomonadota</taxon>
        <taxon>Alphaproteobacteria</taxon>
        <taxon>Rhodobacterales</taxon>
        <taxon>Roseobacteraceae</taxon>
        <taxon>Roseovarius</taxon>
    </lineage>
</organism>
<reference evidence="2 4" key="2">
    <citation type="submission" date="2018-08" db="EMBL/GenBank/DDBJ databases">
        <title>Genetic Globetrotter - A new plasmid hitch-hiking vast phylogenetic and geographic distances.</title>
        <authorList>
            <person name="Vollmers J."/>
            <person name="Petersen J."/>
        </authorList>
    </citation>
    <scope>NUCLEOTIDE SEQUENCE [LARGE SCALE GENOMIC DNA]</scope>
    <source>
        <strain evidence="2 4">DSM 26383</strain>
        <plasmid evidence="4">pridsm_01</plasmid>
        <plasmid evidence="2">pRIdsm_01</plasmid>
    </source>
</reference>
<evidence type="ECO:0000313" key="2">
    <source>
        <dbReference type="EMBL" id="QEW29551.1"/>
    </source>
</evidence>
<geneLocation type="plasmid" evidence="2">
    <name>pRIdsm_01</name>
</geneLocation>
<dbReference type="Proteomes" id="UP000051401">
    <property type="component" value="Unassembled WGS sequence"/>
</dbReference>
<evidence type="ECO:0000313" key="3">
    <source>
        <dbReference type="Proteomes" id="UP000051401"/>
    </source>
</evidence>
<sequence>MTLLPIHPVRRVYEDHTLEVIEDVIGGGPFDQASDAIASQRLDPETWRSMHKGPLIMKADIEAEKCWAFARAIAYDRYLPTVVLPRAQNMLQSGQIHGPIEVVYFPDAIGILNQSLRVKLDGTAEATMCLVTRDIHRTQDFLARNDPFDRTVRRWLDYLHAESVPCDGLKLPRVEHLARSAKAAPLDFTPDRH</sequence>
<dbReference type="EMBL" id="CP031599">
    <property type="protein sequence ID" value="QEW29551.1"/>
    <property type="molecule type" value="Genomic_DNA"/>
</dbReference>
<evidence type="ECO:0000313" key="4">
    <source>
        <dbReference type="Proteomes" id="UP000325785"/>
    </source>
</evidence>
<dbReference type="KEGG" id="rid:RIdsm_05396"/>
<gene>
    <name evidence="2" type="ORF">RIdsm_05396</name>
    <name evidence="1" type="ORF">XM52_15080</name>
</gene>
<geneLocation type="plasmid" evidence="4">
    <name>pridsm_01</name>
</geneLocation>
<dbReference type="AlphaFoldDB" id="A0A0T5P7F9"/>
<dbReference type="OrthoDB" id="7868919at2"/>
<keyword evidence="3" id="KW-1185">Reference proteome</keyword>
<dbReference type="Proteomes" id="UP000325785">
    <property type="component" value="Plasmid pRIdsm_01"/>
</dbReference>
<accession>A0A0T5P7F9</accession>
<keyword evidence="2" id="KW-0614">Plasmid</keyword>
<proteinExistence type="predicted"/>
<reference evidence="1 3" key="1">
    <citation type="submission" date="2015-04" db="EMBL/GenBank/DDBJ databases">
        <title>The draft genome sequence of Roseovarius indicus B108T.</title>
        <authorList>
            <person name="Li G."/>
            <person name="Lai Q."/>
            <person name="Shao Z."/>
            <person name="Yan P."/>
        </authorList>
    </citation>
    <scope>NUCLEOTIDE SEQUENCE [LARGE SCALE GENOMIC DNA]</scope>
    <source>
        <strain evidence="1 3">B108</strain>
    </source>
</reference>
<dbReference type="RefSeq" id="WP_057816979.1">
    <property type="nucleotide sequence ID" value="NZ_CP031599.1"/>
</dbReference>
<protein>
    <submittedName>
        <fullName evidence="1">Uncharacterized protein</fullName>
    </submittedName>
</protein>
<dbReference type="EMBL" id="LAXI01000010">
    <property type="protein sequence ID" value="KRS16910.1"/>
    <property type="molecule type" value="Genomic_DNA"/>
</dbReference>
<name>A0A0T5P7F9_9RHOB</name>